<dbReference type="AlphaFoldDB" id="A0A1Y6F3F2"/>
<dbReference type="EMBL" id="FXWG01000002">
    <property type="protein sequence ID" value="SMQ69438.1"/>
    <property type="molecule type" value="Genomic_DNA"/>
</dbReference>
<keyword evidence="2" id="KW-1185">Reference proteome</keyword>
<proteinExistence type="predicted"/>
<evidence type="ECO:0000313" key="2">
    <source>
        <dbReference type="Proteomes" id="UP000194420"/>
    </source>
</evidence>
<protein>
    <submittedName>
        <fullName evidence="1">Uncharacterized protein</fullName>
    </submittedName>
</protein>
<name>A0A1Y6F3F2_9SPHN</name>
<dbReference type="Proteomes" id="UP000194420">
    <property type="component" value="Unassembled WGS sequence"/>
</dbReference>
<evidence type="ECO:0000313" key="1">
    <source>
        <dbReference type="EMBL" id="SMQ69438.1"/>
    </source>
</evidence>
<accession>A0A1Y6F3F2</accession>
<gene>
    <name evidence="1" type="ORF">SAMN06297468_1627</name>
</gene>
<reference evidence="2" key="1">
    <citation type="submission" date="2017-04" db="EMBL/GenBank/DDBJ databases">
        <authorList>
            <person name="Varghese N."/>
            <person name="Submissions S."/>
        </authorList>
    </citation>
    <scope>NUCLEOTIDE SEQUENCE [LARGE SCALE GENOMIC DNA]</scope>
</reference>
<sequence length="66" mass="7281">MVPESKAVSLSSLPLLMWYTKVDNYSIDDRASNFRTFSFHCNSHRIAAVGMSGLHSAGAPVRPERA</sequence>
<organism evidence="1 2">
    <name type="scientific">Altererythrobacter xiamenensis</name>
    <dbReference type="NCBI Taxonomy" id="1316679"/>
    <lineage>
        <taxon>Bacteria</taxon>
        <taxon>Pseudomonadati</taxon>
        <taxon>Pseudomonadota</taxon>
        <taxon>Alphaproteobacteria</taxon>
        <taxon>Sphingomonadales</taxon>
        <taxon>Erythrobacteraceae</taxon>
        <taxon>Altererythrobacter</taxon>
    </lineage>
</organism>